<dbReference type="SUPFAM" id="SSF53067">
    <property type="entry name" value="Actin-like ATPase domain"/>
    <property type="match status" value="1"/>
</dbReference>
<dbReference type="EMBL" id="UAVU01000009">
    <property type="protein sequence ID" value="SQC92262.1"/>
    <property type="molecule type" value="Genomic_DNA"/>
</dbReference>
<name>A0A2X3IIQ7_9ENTR</name>
<keyword evidence="1" id="KW-0418">Kinase</keyword>
<keyword evidence="1" id="KW-0808">Transferase</keyword>
<dbReference type="GO" id="GO:0005975">
    <property type="term" value="P:carbohydrate metabolic process"/>
    <property type="evidence" value="ECO:0007669"/>
    <property type="project" value="InterPro"/>
</dbReference>
<dbReference type="Gene3D" id="3.30.420.40">
    <property type="match status" value="1"/>
</dbReference>
<accession>A0A2X3IIQ7</accession>
<gene>
    <name evidence="1" type="ORF">NCTC12120_05456</name>
</gene>
<dbReference type="Proteomes" id="UP000251197">
    <property type="component" value="Unassembled WGS sequence"/>
</dbReference>
<evidence type="ECO:0000313" key="1">
    <source>
        <dbReference type="EMBL" id="SQC92262.1"/>
    </source>
</evidence>
<dbReference type="GO" id="GO:0016301">
    <property type="term" value="F:kinase activity"/>
    <property type="evidence" value="ECO:0007669"/>
    <property type="project" value="UniProtKB-KW"/>
</dbReference>
<dbReference type="InterPro" id="IPR043129">
    <property type="entry name" value="ATPase_NBD"/>
</dbReference>
<reference evidence="1 2" key="1">
    <citation type="submission" date="2018-06" db="EMBL/GenBank/DDBJ databases">
        <authorList>
            <consortium name="Pathogen Informatics"/>
            <person name="Doyle S."/>
        </authorList>
    </citation>
    <scope>NUCLEOTIDE SEQUENCE [LARGE SCALE GENOMIC DNA]</scope>
    <source>
        <strain evidence="1 2">NCTC12120</strain>
    </source>
</reference>
<protein>
    <submittedName>
        <fullName evidence="1">Glycerol kinase</fullName>
    </submittedName>
</protein>
<sequence length="99" mass="11371">MDKVRPIGDTISVDGGLSSNRYFTQFLSTLIQKQIVSPSNREITAQGVAMLARKGLGNEHPLKVRNQHSVTEPENRDFSSYFERYREIISRSRNLRCEK</sequence>
<proteinExistence type="predicted"/>
<organism evidence="1 2">
    <name type="scientific">Cedecea neteri</name>
    <dbReference type="NCBI Taxonomy" id="158822"/>
    <lineage>
        <taxon>Bacteria</taxon>
        <taxon>Pseudomonadati</taxon>
        <taxon>Pseudomonadota</taxon>
        <taxon>Gammaproteobacteria</taxon>
        <taxon>Enterobacterales</taxon>
        <taxon>Enterobacteriaceae</taxon>
        <taxon>Cedecea</taxon>
    </lineage>
</organism>
<dbReference type="AlphaFoldDB" id="A0A2X3IIQ7"/>
<evidence type="ECO:0000313" key="2">
    <source>
        <dbReference type="Proteomes" id="UP000251197"/>
    </source>
</evidence>